<dbReference type="EMBL" id="LAZR01019685">
    <property type="protein sequence ID" value="KKL91621.1"/>
    <property type="molecule type" value="Genomic_DNA"/>
</dbReference>
<dbReference type="AlphaFoldDB" id="A0A0F9GM78"/>
<gene>
    <name evidence="1" type="ORF">LCGC14_1892910</name>
</gene>
<organism evidence="1">
    <name type="scientific">marine sediment metagenome</name>
    <dbReference type="NCBI Taxonomy" id="412755"/>
    <lineage>
        <taxon>unclassified sequences</taxon>
        <taxon>metagenomes</taxon>
        <taxon>ecological metagenomes</taxon>
    </lineage>
</organism>
<accession>A0A0F9GM78</accession>
<name>A0A0F9GM78_9ZZZZ</name>
<reference evidence="1" key="1">
    <citation type="journal article" date="2015" name="Nature">
        <title>Complex archaea that bridge the gap between prokaryotes and eukaryotes.</title>
        <authorList>
            <person name="Spang A."/>
            <person name="Saw J.H."/>
            <person name="Jorgensen S.L."/>
            <person name="Zaremba-Niedzwiedzka K."/>
            <person name="Martijn J."/>
            <person name="Lind A.E."/>
            <person name="van Eijk R."/>
            <person name="Schleper C."/>
            <person name="Guy L."/>
            <person name="Ettema T.J."/>
        </authorList>
    </citation>
    <scope>NUCLEOTIDE SEQUENCE</scope>
</reference>
<proteinExistence type="predicted"/>
<sequence>MTGPKTMGYPKVPTVVNLSRQNTTVSSRGLGRSVRHDLLHLHSHLKGETPARIRQRSLLILGWAEVCGLSPKSLPRAITCPTKHFYIRRGRTRVGYPYLKYDDILPFAPTCLVKTKQLKARMRRRLCNRKEACMMCANPNRVDVFLEVVKMIRFES</sequence>
<comment type="caution">
    <text evidence="1">The sequence shown here is derived from an EMBL/GenBank/DDBJ whole genome shotgun (WGS) entry which is preliminary data.</text>
</comment>
<protein>
    <submittedName>
        <fullName evidence="1">Uncharacterized protein</fullName>
    </submittedName>
</protein>
<evidence type="ECO:0000313" key="1">
    <source>
        <dbReference type="EMBL" id="KKL91621.1"/>
    </source>
</evidence>